<dbReference type="EMBL" id="JASCZI010212401">
    <property type="protein sequence ID" value="MED6199355.1"/>
    <property type="molecule type" value="Genomic_DNA"/>
</dbReference>
<name>A0ABU6XR12_9FABA</name>
<accession>A0ABU6XR12</accession>
<sequence length="66" mass="7170">MKKVEDPLNFGECGSEGSVFGFGRATTHGRLFGAFPGDNIGTKEDAEPCRGPPVIRIIRPIRVCKH</sequence>
<reference evidence="1 2" key="1">
    <citation type="journal article" date="2023" name="Plants (Basel)">
        <title>Bridging the Gap: Combining Genomics and Transcriptomics Approaches to Understand Stylosanthes scabra, an Orphan Legume from the Brazilian Caatinga.</title>
        <authorList>
            <person name="Ferreira-Neto J.R.C."/>
            <person name="da Silva M.D."/>
            <person name="Binneck E."/>
            <person name="de Melo N.F."/>
            <person name="da Silva R.H."/>
            <person name="de Melo A.L.T.M."/>
            <person name="Pandolfi V."/>
            <person name="Bustamante F.O."/>
            <person name="Brasileiro-Vidal A.C."/>
            <person name="Benko-Iseppon A.M."/>
        </authorList>
    </citation>
    <scope>NUCLEOTIDE SEQUENCE [LARGE SCALE GENOMIC DNA]</scope>
    <source>
        <tissue evidence="1">Leaves</tissue>
    </source>
</reference>
<keyword evidence="2" id="KW-1185">Reference proteome</keyword>
<feature type="non-terminal residue" evidence="1">
    <location>
        <position position="66"/>
    </location>
</feature>
<dbReference type="Proteomes" id="UP001341840">
    <property type="component" value="Unassembled WGS sequence"/>
</dbReference>
<protein>
    <recommendedName>
        <fullName evidence="3">Jacalin-type lectin domain-containing protein</fullName>
    </recommendedName>
</protein>
<evidence type="ECO:0000313" key="2">
    <source>
        <dbReference type="Proteomes" id="UP001341840"/>
    </source>
</evidence>
<evidence type="ECO:0008006" key="3">
    <source>
        <dbReference type="Google" id="ProtNLM"/>
    </source>
</evidence>
<evidence type="ECO:0000313" key="1">
    <source>
        <dbReference type="EMBL" id="MED6199355.1"/>
    </source>
</evidence>
<organism evidence="1 2">
    <name type="scientific">Stylosanthes scabra</name>
    <dbReference type="NCBI Taxonomy" id="79078"/>
    <lineage>
        <taxon>Eukaryota</taxon>
        <taxon>Viridiplantae</taxon>
        <taxon>Streptophyta</taxon>
        <taxon>Embryophyta</taxon>
        <taxon>Tracheophyta</taxon>
        <taxon>Spermatophyta</taxon>
        <taxon>Magnoliopsida</taxon>
        <taxon>eudicotyledons</taxon>
        <taxon>Gunneridae</taxon>
        <taxon>Pentapetalae</taxon>
        <taxon>rosids</taxon>
        <taxon>fabids</taxon>
        <taxon>Fabales</taxon>
        <taxon>Fabaceae</taxon>
        <taxon>Papilionoideae</taxon>
        <taxon>50 kb inversion clade</taxon>
        <taxon>dalbergioids sensu lato</taxon>
        <taxon>Dalbergieae</taxon>
        <taxon>Pterocarpus clade</taxon>
        <taxon>Stylosanthes</taxon>
    </lineage>
</organism>
<comment type="caution">
    <text evidence="1">The sequence shown here is derived from an EMBL/GenBank/DDBJ whole genome shotgun (WGS) entry which is preliminary data.</text>
</comment>
<proteinExistence type="predicted"/>
<gene>
    <name evidence="1" type="ORF">PIB30_075194</name>
</gene>